<protein>
    <recommendedName>
        <fullName evidence="3">DUF4868 domain-containing protein</fullName>
    </recommendedName>
</protein>
<sequence length="312" mass="36448">MEIERIYICTSKHSKLNRIFLLQTSDDEKTRIFSVFKDSLEQKKSEEDDMGKLNAKSLIEDIPYFIYLHDIKEDDYLYNFKLKINELLEHQEKEVITFNRKIKGNGEVTNFEENEGIKFLVVQDKTSLYFLSISNNAVLKNKSILNISINENSTITTFPKGVQIPPSVTARLERNTNKLFVYDVNRFEQMLTLNENRKAKSRKTLSNFINGTYTVSKNNYIVRGLDDKKVKQQLLESARASRRLSKYTDIDDNYDIDKVKKAVSKLEERSRVKFDDNNKTIIVNQDSAKTFVAIIYNSIVERLITEEVETLF</sequence>
<gene>
    <name evidence="1" type="ORF">SSIM_00400</name>
</gene>
<dbReference type="Proteomes" id="UP000017131">
    <property type="component" value="Unassembled WGS sequence"/>
</dbReference>
<reference evidence="1 2" key="1">
    <citation type="journal article" date="2013" name="Genome Announc.">
        <title>Draft Genome Sequence of Staphylococcus simulans UMC-CNS-990, Isolated from a Case of Chronic Bovine Mastitis.</title>
        <authorList>
            <person name="Calcutt M.J."/>
            <person name="Foecking M.F."/>
            <person name="Hsieh H.Y."/>
            <person name="Perry J."/>
            <person name="Stewart G.C."/>
            <person name="Middleton J.R."/>
        </authorList>
    </citation>
    <scope>NUCLEOTIDE SEQUENCE [LARGE SCALE GENOMIC DNA]</scope>
    <source>
        <strain evidence="1 2">UMC-CNS-990</strain>
    </source>
</reference>
<organism evidence="1 2">
    <name type="scientific">Staphylococcus simulans UMC-CNS-990</name>
    <dbReference type="NCBI Taxonomy" id="1405498"/>
    <lineage>
        <taxon>Bacteria</taxon>
        <taxon>Bacillati</taxon>
        <taxon>Bacillota</taxon>
        <taxon>Bacilli</taxon>
        <taxon>Bacillales</taxon>
        <taxon>Staphylococcaceae</taxon>
        <taxon>Staphylococcus</taxon>
    </lineage>
</organism>
<comment type="caution">
    <text evidence="1">The sequence shown here is derived from an EMBL/GenBank/DDBJ whole genome shotgun (WGS) entry which is preliminary data.</text>
</comment>
<evidence type="ECO:0008006" key="3">
    <source>
        <dbReference type="Google" id="ProtNLM"/>
    </source>
</evidence>
<keyword evidence="2" id="KW-1185">Reference proteome</keyword>
<accession>A0ABP2YX62</accession>
<proteinExistence type="predicted"/>
<dbReference type="EMBL" id="AXDY01000001">
    <property type="protein sequence ID" value="ERS94586.1"/>
    <property type="molecule type" value="Genomic_DNA"/>
</dbReference>
<evidence type="ECO:0000313" key="2">
    <source>
        <dbReference type="Proteomes" id="UP000017131"/>
    </source>
</evidence>
<name>A0ABP2YX62_STASI</name>
<evidence type="ECO:0000313" key="1">
    <source>
        <dbReference type="EMBL" id="ERS94586.1"/>
    </source>
</evidence>
<dbReference type="RefSeq" id="WP_023014781.1">
    <property type="nucleotide sequence ID" value="NZ_AXDY01000001.1"/>
</dbReference>